<proteinExistence type="inferred from homology"/>
<gene>
    <name evidence="3" type="ORF">GO495_31815</name>
</gene>
<reference evidence="3 4" key="1">
    <citation type="submission" date="2019-12" db="EMBL/GenBank/DDBJ databases">
        <title>The draft genomic sequence of strain Chitinophaga oryziterrae JCM 16595.</title>
        <authorList>
            <person name="Zhang X."/>
        </authorList>
    </citation>
    <scope>NUCLEOTIDE SEQUENCE [LARGE SCALE GENOMIC DNA]</scope>
    <source>
        <strain evidence="3 4">JCM 16595</strain>
    </source>
</reference>
<name>A0A6N8JIZ8_9BACT</name>
<dbReference type="Proteomes" id="UP000468388">
    <property type="component" value="Unassembled WGS sequence"/>
</dbReference>
<dbReference type="EMBL" id="WRXO01000026">
    <property type="protein sequence ID" value="MVT45217.1"/>
    <property type="molecule type" value="Genomic_DNA"/>
</dbReference>
<evidence type="ECO:0000259" key="2">
    <source>
        <dbReference type="PROSITE" id="PS50994"/>
    </source>
</evidence>
<dbReference type="InterPro" id="IPR012337">
    <property type="entry name" value="RNaseH-like_sf"/>
</dbReference>
<dbReference type="Pfam" id="PF00665">
    <property type="entry name" value="rve"/>
    <property type="match status" value="1"/>
</dbReference>
<keyword evidence="4" id="KW-1185">Reference proteome</keyword>
<organism evidence="3 4">
    <name type="scientific">Chitinophaga oryziterrae</name>
    <dbReference type="NCBI Taxonomy" id="1031224"/>
    <lineage>
        <taxon>Bacteria</taxon>
        <taxon>Pseudomonadati</taxon>
        <taxon>Bacteroidota</taxon>
        <taxon>Chitinophagia</taxon>
        <taxon>Chitinophagales</taxon>
        <taxon>Chitinophagaceae</taxon>
        <taxon>Chitinophaga</taxon>
    </lineage>
</organism>
<evidence type="ECO:0000256" key="1">
    <source>
        <dbReference type="ARBA" id="ARBA00009277"/>
    </source>
</evidence>
<comment type="caution">
    <text evidence="3">The sequence shown here is derived from an EMBL/GenBank/DDBJ whole genome shotgun (WGS) entry which is preliminary data.</text>
</comment>
<evidence type="ECO:0000313" key="4">
    <source>
        <dbReference type="Proteomes" id="UP000468388"/>
    </source>
</evidence>
<dbReference type="AlphaFoldDB" id="A0A6N8JIZ8"/>
<protein>
    <submittedName>
        <fullName evidence="3">IS21 family transposase</fullName>
    </submittedName>
</protein>
<dbReference type="Gene3D" id="3.30.420.10">
    <property type="entry name" value="Ribonuclease H-like superfamily/Ribonuclease H"/>
    <property type="match status" value="1"/>
</dbReference>
<dbReference type="InterPro" id="IPR036397">
    <property type="entry name" value="RNaseH_sf"/>
</dbReference>
<evidence type="ECO:0000313" key="3">
    <source>
        <dbReference type="EMBL" id="MVT45217.1"/>
    </source>
</evidence>
<dbReference type="GO" id="GO:0015074">
    <property type="term" value="P:DNA integration"/>
    <property type="evidence" value="ECO:0007669"/>
    <property type="project" value="InterPro"/>
</dbReference>
<comment type="similarity">
    <text evidence="1">Belongs to the transposase IS21/IS408/IS1162 family.</text>
</comment>
<dbReference type="GO" id="GO:0003676">
    <property type="term" value="F:nucleic acid binding"/>
    <property type="evidence" value="ECO:0007669"/>
    <property type="project" value="InterPro"/>
</dbReference>
<sequence>MANKVIQMQQIRLLLQLVEKGHSLRAITTELKLSRQAVTLYANRLKTASIGLESLRQLSDAALAKIVYQEEAPLDIEDNIRRKEFNERLSYFQSELKRTGVTRLLLWEEYSKECVAHYQYTQFCILLKDASNILRATMHLTHDPGAMVMVDFAGDKMSYTDRSTGEIIDCPVLVTVLPFSNYSFAMALPNASIPQVIKALNASLQYYRGVPLSLKTDNMKQVVTKPSRYEPLFSEALQQWALHYNITLLATRPVKPKDKAAVENIVKITYQRIYAPLRDQQFFHLNELNAAIASQLEIHNQKLFQLKDHSRLQLYENQEKPLLQPLPSSDFVIKHKVLAKVQKNYHITLGENYHHYSVPYQFIGKKVSVVYDTDEVEIYYQHQRIALHTRNYKKHGFSTTGTHMPTGHQNYAAQQGWTPAYFIGQATVIGPAVQRYIDLVLKSRAYTEQTYNACRGILRLNQQYGSIRLEAACSRALNGSTFNYRILQNILLNNLDQLNTTEQPDLFRVPDHENLRGPHNYQ</sequence>
<feature type="domain" description="Integrase catalytic" evidence="2">
    <location>
        <begin position="140"/>
        <end position="319"/>
    </location>
</feature>
<dbReference type="SUPFAM" id="SSF53098">
    <property type="entry name" value="Ribonuclease H-like"/>
    <property type="match status" value="1"/>
</dbReference>
<accession>A0A6N8JIZ8</accession>
<dbReference type="PROSITE" id="PS50994">
    <property type="entry name" value="INTEGRASE"/>
    <property type="match status" value="1"/>
</dbReference>
<dbReference type="InterPro" id="IPR001584">
    <property type="entry name" value="Integrase_cat-core"/>
</dbReference>
<dbReference type="NCBIfam" id="NF033546">
    <property type="entry name" value="transpos_IS21"/>
    <property type="match status" value="1"/>
</dbReference>
<dbReference type="PANTHER" id="PTHR35004:SF8">
    <property type="entry name" value="TRANSPOSASE RV3428C-RELATED"/>
    <property type="match status" value="1"/>
</dbReference>
<dbReference type="PANTHER" id="PTHR35004">
    <property type="entry name" value="TRANSPOSASE RV3428C-RELATED"/>
    <property type="match status" value="1"/>
</dbReference>
<dbReference type="InterPro" id="IPR054353">
    <property type="entry name" value="IstA-like_C"/>
</dbReference>
<dbReference type="Pfam" id="PF22483">
    <property type="entry name" value="Mu-transpos_C_2"/>
    <property type="match status" value="1"/>
</dbReference>